<feature type="domain" description="Glycine-rich" evidence="3">
    <location>
        <begin position="55"/>
        <end position="226"/>
    </location>
</feature>
<dbReference type="AlphaFoldDB" id="A0AA90H406"/>
<comment type="caution">
    <text evidence="4">The sequence shown here is derived from an EMBL/GenBank/DDBJ whole genome shotgun (WGS) entry which is preliminary data.</text>
</comment>
<gene>
    <name evidence="4" type="ORF">POF50_011160</name>
</gene>
<organism evidence="4">
    <name type="scientific">Streptantibioticus silvisoli</name>
    <dbReference type="NCBI Taxonomy" id="2705255"/>
    <lineage>
        <taxon>Bacteria</taxon>
        <taxon>Bacillati</taxon>
        <taxon>Actinomycetota</taxon>
        <taxon>Actinomycetes</taxon>
        <taxon>Kitasatosporales</taxon>
        <taxon>Streptomycetaceae</taxon>
        <taxon>Streptantibioticus</taxon>
    </lineage>
</organism>
<feature type="signal peptide" evidence="2">
    <location>
        <begin position="1"/>
        <end position="36"/>
    </location>
</feature>
<protein>
    <recommendedName>
        <fullName evidence="3">Glycine-rich domain-containing protein</fullName>
    </recommendedName>
</protein>
<feature type="compositionally biased region" description="Polar residues" evidence="1">
    <location>
        <begin position="122"/>
        <end position="137"/>
    </location>
</feature>
<dbReference type="Pfam" id="PF21722">
    <property type="entry name" value="Gly_rich_2"/>
    <property type="match status" value="1"/>
</dbReference>
<feature type="chain" id="PRO_5041633777" description="Glycine-rich domain-containing protein" evidence="2">
    <location>
        <begin position="37"/>
        <end position="246"/>
    </location>
</feature>
<evidence type="ECO:0000256" key="2">
    <source>
        <dbReference type="SAM" id="SignalP"/>
    </source>
</evidence>
<evidence type="ECO:0000259" key="3">
    <source>
        <dbReference type="Pfam" id="PF21722"/>
    </source>
</evidence>
<proteinExistence type="predicted"/>
<reference evidence="4" key="1">
    <citation type="submission" date="2023-05" db="EMBL/GenBank/DDBJ databases">
        <title>Streptantibioticus silvisoli sp. nov., acidotolerant actinomycetes 1 from pine litter.</title>
        <authorList>
            <person name="Swiecimska M."/>
            <person name="Golinska P."/>
            <person name="Sangal V."/>
            <person name="Wachnowicz B."/>
            <person name="Goodfellow M."/>
        </authorList>
    </citation>
    <scope>NUCLEOTIDE SEQUENCE</scope>
    <source>
        <strain evidence="4">SL13</strain>
    </source>
</reference>
<name>A0AA90H406_9ACTN</name>
<dbReference type="EMBL" id="JABXJJ020000012">
    <property type="protein sequence ID" value="MDI5969887.1"/>
    <property type="molecule type" value="Genomic_DNA"/>
</dbReference>
<evidence type="ECO:0000313" key="4">
    <source>
        <dbReference type="EMBL" id="MDI5969887.1"/>
    </source>
</evidence>
<feature type="compositionally biased region" description="Low complexity" evidence="1">
    <location>
        <begin position="181"/>
        <end position="197"/>
    </location>
</feature>
<keyword evidence="2" id="KW-0732">Signal</keyword>
<feature type="region of interest" description="Disordered" evidence="1">
    <location>
        <begin position="119"/>
        <end position="246"/>
    </location>
</feature>
<evidence type="ECO:0000256" key="1">
    <source>
        <dbReference type="SAM" id="MobiDB-lite"/>
    </source>
</evidence>
<accession>A0AA90H406</accession>
<dbReference type="InterPro" id="IPR049304">
    <property type="entry name" value="Gly_rich_dom"/>
</dbReference>
<sequence length="246" mass="23351">MMKMIMGMRVSRAVVGVLALAGGALGPLGAAGPAQAALPTCAKVMTVTTAKLVECRPPARTSRVRVSLVGAGGGGGGTSNFLSAISPGGGGGGGGALIECTYTPTTEDLIFALSVGAGGKRGTNSTAGGKGGTTYSSLGGRAEADGGNGGKPGIIFATKPQAGKGGAGGSGTYPQTSCYDRTTGTRTPGSPGTSNNNGGTGGAAARPLPAGCPTTAGRGGKGSAGYTPATPGRPGCARVEFLTGTN</sequence>